<feature type="transmembrane region" description="Helical" evidence="5">
    <location>
        <begin position="29"/>
        <end position="51"/>
    </location>
</feature>
<keyword evidence="5" id="KW-0812">Transmembrane</keyword>
<gene>
    <name evidence="7" type="ORF">GGH94_005318</name>
</gene>
<keyword evidence="8" id="KW-1185">Reference proteome</keyword>
<dbReference type="Pfam" id="PF05162">
    <property type="entry name" value="Ribosomal_L41"/>
    <property type="match status" value="1"/>
</dbReference>
<evidence type="ECO:0000256" key="3">
    <source>
        <dbReference type="ARBA" id="ARBA00043969"/>
    </source>
</evidence>
<dbReference type="InterPro" id="IPR007836">
    <property type="entry name" value="Ribosomal_eS32"/>
</dbReference>
<evidence type="ECO:0000313" key="7">
    <source>
        <dbReference type="EMBL" id="KAJ2860759.1"/>
    </source>
</evidence>
<dbReference type="EMBL" id="JANBUY010000272">
    <property type="protein sequence ID" value="KAJ2860759.1"/>
    <property type="molecule type" value="Genomic_DNA"/>
</dbReference>
<name>A0A9W8IE29_9FUNG</name>
<feature type="domain" description="Fungal-type protein kinase" evidence="6">
    <location>
        <begin position="12"/>
        <end position="175"/>
    </location>
</feature>
<comment type="similarity">
    <text evidence="3 4">Belongs to the eukaryotic ribosomal protein eS32 family.</text>
</comment>
<dbReference type="Proteomes" id="UP001140074">
    <property type="component" value="Unassembled WGS sequence"/>
</dbReference>
<accession>A0A9W8IE29</accession>
<evidence type="ECO:0000256" key="5">
    <source>
        <dbReference type="SAM" id="Phobius"/>
    </source>
</evidence>
<dbReference type="GO" id="GO:1990904">
    <property type="term" value="C:ribonucleoprotein complex"/>
    <property type="evidence" value="ECO:0007669"/>
    <property type="project" value="UniProtKB-KW"/>
</dbReference>
<keyword evidence="5" id="KW-0472">Membrane</keyword>
<dbReference type="GO" id="GO:0005840">
    <property type="term" value="C:ribosome"/>
    <property type="evidence" value="ECO:0007669"/>
    <property type="project" value="UniProtKB-KW"/>
</dbReference>
<dbReference type="GO" id="GO:0006412">
    <property type="term" value="P:translation"/>
    <property type="evidence" value="ECO:0007669"/>
    <property type="project" value="InterPro"/>
</dbReference>
<keyword evidence="1 4" id="KW-0689">Ribosomal protein</keyword>
<proteinExistence type="inferred from homology"/>
<protein>
    <recommendedName>
        <fullName evidence="4">60S ribosomal protein L41</fullName>
    </recommendedName>
</protein>
<evidence type="ECO:0000259" key="6">
    <source>
        <dbReference type="Pfam" id="PF17667"/>
    </source>
</evidence>
<dbReference type="GO" id="GO:0003735">
    <property type="term" value="F:structural constituent of ribosome"/>
    <property type="evidence" value="ECO:0007669"/>
    <property type="project" value="UniProtKB-UniRule"/>
</dbReference>
<keyword evidence="5" id="KW-1133">Transmembrane helix</keyword>
<sequence>MSVDMFFYKYKDQVANYAWWVWKNQTRRTFVPVLFLIECYLSLVVFTRAGYYKAPIGPVMYTNAGSKETDNFSAAVALRNLWFLLTLPADRFGLFDASPFPFKCLYIDPHAQLAALKVVKDESAANVTVGDPIEQRILLTGCCAHLYRVRYGDKDAILKLSWTRMNQLPEGAVYEVLGTKGDDGSPRVSGIDWGYVKLHGQLNKPLDTVTIMYLKGEQFIYDFKQWGIYLTMAKWRKKRVRPLKRKRRKMRARNK</sequence>
<evidence type="ECO:0000313" key="8">
    <source>
        <dbReference type="Proteomes" id="UP001140074"/>
    </source>
</evidence>
<dbReference type="InterPro" id="IPR040976">
    <property type="entry name" value="Pkinase_fungal"/>
</dbReference>
<evidence type="ECO:0000256" key="4">
    <source>
        <dbReference type="RuleBase" id="RU368055"/>
    </source>
</evidence>
<reference evidence="7" key="1">
    <citation type="submission" date="2022-07" db="EMBL/GenBank/DDBJ databases">
        <title>Phylogenomic reconstructions and comparative analyses of Kickxellomycotina fungi.</title>
        <authorList>
            <person name="Reynolds N.K."/>
            <person name="Stajich J.E."/>
            <person name="Barry K."/>
            <person name="Grigoriev I.V."/>
            <person name="Crous P."/>
            <person name="Smith M.E."/>
        </authorList>
    </citation>
    <scope>NUCLEOTIDE SEQUENCE</scope>
    <source>
        <strain evidence="7">RSA 476</strain>
    </source>
</reference>
<evidence type="ECO:0000256" key="1">
    <source>
        <dbReference type="ARBA" id="ARBA00022980"/>
    </source>
</evidence>
<comment type="subunit">
    <text evidence="4">Component of the large ribosomal subunit.</text>
</comment>
<evidence type="ECO:0000256" key="2">
    <source>
        <dbReference type="ARBA" id="ARBA00023274"/>
    </source>
</evidence>
<organism evidence="7 8">
    <name type="scientific">Coemansia aciculifera</name>
    <dbReference type="NCBI Taxonomy" id="417176"/>
    <lineage>
        <taxon>Eukaryota</taxon>
        <taxon>Fungi</taxon>
        <taxon>Fungi incertae sedis</taxon>
        <taxon>Zoopagomycota</taxon>
        <taxon>Kickxellomycotina</taxon>
        <taxon>Kickxellomycetes</taxon>
        <taxon>Kickxellales</taxon>
        <taxon>Kickxellaceae</taxon>
        <taxon>Coemansia</taxon>
    </lineage>
</organism>
<dbReference type="Pfam" id="PF17667">
    <property type="entry name" value="Pkinase_fungal"/>
    <property type="match status" value="1"/>
</dbReference>
<keyword evidence="2 4" id="KW-0687">Ribonucleoprotein</keyword>
<dbReference type="AlphaFoldDB" id="A0A9W8IE29"/>
<comment type="caution">
    <text evidence="7">The sequence shown here is derived from an EMBL/GenBank/DDBJ whole genome shotgun (WGS) entry which is preliminary data.</text>
</comment>